<dbReference type="EMBL" id="KB908814">
    <property type="protein sequence ID" value="EOA83774.1"/>
    <property type="molecule type" value="Genomic_DNA"/>
</dbReference>
<gene>
    <name evidence="1" type="ORF">SETTUDRAFT_164204</name>
</gene>
<evidence type="ECO:0000313" key="1">
    <source>
        <dbReference type="EMBL" id="EOA83774.1"/>
    </source>
</evidence>
<dbReference type="GeneID" id="19399035"/>
<protein>
    <submittedName>
        <fullName evidence="1">Uncharacterized protein</fullName>
    </submittedName>
</protein>
<dbReference type="AlphaFoldDB" id="R0K2C8"/>
<reference evidence="1 2" key="1">
    <citation type="journal article" date="2012" name="PLoS Pathog.">
        <title>Diverse lifestyles and strategies of plant pathogenesis encoded in the genomes of eighteen Dothideomycetes fungi.</title>
        <authorList>
            <person name="Ohm R.A."/>
            <person name="Feau N."/>
            <person name="Henrissat B."/>
            <person name="Schoch C.L."/>
            <person name="Horwitz B.A."/>
            <person name="Barry K.W."/>
            <person name="Condon B.J."/>
            <person name="Copeland A.C."/>
            <person name="Dhillon B."/>
            <person name="Glaser F."/>
            <person name="Hesse C.N."/>
            <person name="Kosti I."/>
            <person name="LaButti K."/>
            <person name="Lindquist E.A."/>
            <person name="Lucas S."/>
            <person name="Salamov A.A."/>
            <person name="Bradshaw R.E."/>
            <person name="Ciuffetti L."/>
            <person name="Hamelin R.C."/>
            <person name="Kema G.H.J."/>
            <person name="Lawrence C."/>
            <person name="Scott J.A."/>
            <person name="Spatafora J.W."/>
            <person name="Turgeon B.G."/>
            <person name="de Wit P.J.G.M."/>
            <person name="Zhong S."/>
            <person name="Goodwin S.B."/>
            <person name="Grigoriev I.V."/>
        </authorList>
    </citation>
    <scope>NUCLEOTIDE SEQUENCE [LARGE SCALE GENOMIC DNA]</scope>
    <source>
        <strain evidence="2">28A</strain>
    </source>
</reference>
<dbReference type="RefSeq" id="XP_008028268.1">
    <property type="nucleotide sequence ID" value="XM_008030077.1"/>
</dbReference>
<evidence type="ECO:0000313" key="2">
    <source>
        <dbReference type="Proteomes" id="UP000016935"/>
    </source>
</evidence>
<name>R0K2C8_EXST2</name>
<accession>R0K2C8</accession>
<organism evidence="1 2">
    <name type="scientific">Exserohilum turcicum (strain 28A)</name>
    <name type="common">Northern leaf blight fungus</name>
    <name type="synonym">Setosphaeria turcica</name>
    <dbReference type="NCBI Taxonomy" id="671987"/>
    <lineage>
        <taxon>Eukaryota</taxon>
        <taxon>Fungi</taxon>
        <taxon>Dikarya</taxon>
        <taxon>Ascomycota</taxon>
        <taxon>Pezizomycotina</taxon>
        <taxon>Dothideomycetes</taxon>
        <taxon>Pleosporomycetidae</taxon>
        <taxon>Pleosporales</taxon>
        <taxon>Pleosporineae</taxon>
        <taxon>Pleosporaceae</taxon>
        <taxon>Exserohilum</taxon>
    </lineage>
</organism>
<keyword evidence="2" id="KW-1185">Reference proteome</keyword>
<reference evidence="1 2" key="2">
    <citation type="journal article" date="2013" name="PLoS Genet.">
        <title>Comparative genome structure, secondary metabolite, and effector coding capacity across Cochliobolus pathogens.</title>
        <authorList>
            <person name="Condon B.J."/>
            <person name="Leng Y."/>
            <person name="Wu D."/>
            <person name="Bushley K.E."/>
            <person name="Ohm R.A."/>
            <person name="Otillar R."/>
            <person name="Martin J."/>
            <person name="Schackwitz W."/>
            <person name="Grimwood J."/>
            <person name="MohdZainudin N."/>
            <person name="Xue C."/>
            <person name="Wang R."/>
            <person name="Manning V.A."/>
            <person name="Dhillon B."/>
            <person name="Tu Z.J."/>
            <person name="Steffenson B.J."/>
            <person name="Salamov A."/>
            <person name="Sun H."/>
            <person name="Lowry S."/>
            <person name="LaButti K."/>
            <person name="Han J."/>
            <person name="Copeland A."/>
            <person name="Lindquist E."/>
            <person name="Barry K."/>
            <person name="Schmutz J."/>
            <person name="Baker S.E."/>
            <person name="Ciuffetti L.M."/>
            <person name="Grigoriev I.V."/>
            <person name="Zhong S."/>
            <person name="Turgeon B.G."/>
        </authorList>
    </citation>
    <scope>NUCLEOTIDE SEQUENCE [LARGE SCALE GENOMIC DNA]</scope>
    <source>
        <strain evidence="2">28A</strain>
    </source>
</reference>
<proteinExistence type="predicted"/>
<sequence>MNPRITTTSLNTATPPLKPLIPTLDPPKYLSHLLKRHITAHHSKGPNLAGYNRHTQAQLN</sequence>
<dbReference type="Proteomes" id="UP000016935">
    <property type="component" value="Unassembled WGS sequence"/>
</dbReference>
<dbReference type="HOGENOM" id="CLU_2943282_0_0_1"/>